<feature type="compositionally biased region" description="Polar residues" evidence="1">
    <location>
        <begin position="109"/>
        <end position="128"/>
    </location>
</feature>
<dbReference type="EMBL" id="JAAARO010000007">
    <property type="protein sequence ID" value="KAF5745777.1"/>
    <property type="molecule type" value="Genomic_DNA"/>
</dbReference>
<organism evidence="2 3">
    <name type="scientific">Tripterygium wilfordii</name>
    <name type="common">Thunder God vine</name>
    <dbReference type="NCBI Taxonomy" id="458696"/>
    <lineage>
        <taxon>Eukaryota</taxon>
        <taxon>Viridiplantae</taxon>
        <taxon>Streptophyta</taxon>
        <taxon>Embryophyta</taxon>
        <taxon>Tracheophyta</taxon>
        <taxon>Spermatophyta</taxon>
        <taxon>Magnoliopsida</taxon>
        <taxon>eudicotyledons</taxon>
        <taxon>Gunneridae</taxon>
        <taxon>Pentapetalae</taxon>
        <taxon>rosids</taxon>
        <taxon>fabids</taxon>
        <taxon>Celastrales</taxon>
        <taxon>Celastraceae</taxon>
        <taxon>Tripterygium</taxon>
    </lineage>
</organism>
<reference evidence="2 3" key="1">
    <citation type="journal article" date="2020" name="Nat. Commun.">
        <title>Genome of Tripterygium wilfordii and identification of cytochrome P450 involved in triptolide biosynthesis.</title>
        <authorList>
            <person name="Tu L."/>
            <person name="Su P."/>
            <person name="Zhang Z."/>
            <person name="Gao L."/>
            <person name="Wang J."/>
            <person name="Hu T."/>
            <person name="Zhou J."/>
            <person name="Zhang Y."/>
            <person name="Zhao Y."/>
            <person name="Liu Y."/>
            <person name="Song Y."/>
            <person name="Tong Y."/>
            <person name="Lu Y."/>
            <person name="Yang J."/>
            <person name="Xu C."/>
            <person name="Jia M."/>
            <person name="Peters R.J."/>
            <person name="Huang L."/>
            <person name="Gao W."/>
        </authorList>
    </citation>
    <scope>NUCLEOTIDE SEQUENCE [LARGE SCALE GENOMIC DNA]</scope>
    <source>
        <strain evidence="3">cv. XIE 37</strain>
        <tissue evidence="2">Leaf</tissue>
    </source>
</reference>
<accession>A0A7J7DHE6</accession>
<evidence type="ECO:0000256" key="1">
    <source>
        <dbReference type="SAM" id="MobiDB-lite"/>
    </source>
</evidence>
<evidence type="ECO:0000313" key="2">
    <source>
        <dbReference type="EMBL" id="KAF5745777.1"/>
    </source>
</evidence>
<dbReference type="AlphaFoldDB" id="A0A7J7DHE6"/>
<sequence length="128" mass="14323">MELRVAEGMLLRSGNHERNQKSSNRVEAIASQVRGGGGVVLNHSNEDGSVRMKIMVRKQDLKQVLDVIDKCAGTTTTTLSMEQRLNLLRRKHRLRACSKESRSREGCSWTPTLQSIPEDFSNSGKNLT</sequence>
<evidence type="ECO:0000313" key="3">
    <source>
        <dbReference type="Proteomes" id="UP000593562"/>
    </source>
</evidence>
<comment type="caution">
    <text evidence="2">The sequence shown here is derived from an EMBL/GenBank/DDBJ whole genome shotgun (WGS) entry which is preliminary data.</text>
</comment>
<keyword evidence="3" id="KW-1185">Reference proteome</keyword>
<dbReference type="InParanoid" id="A0A7J7DHE6"/>
<feature type="region of interest" description="Disordered" evidence="1">
    <location>
        <begin position="99"/>
        <end position="128"/>
    </location>
</feature>
<dbReference type="Proteomes" id="UP000593562">
    <property type="component" value="Unassembled WGS sequence"/>
</dbReference>
<proteinExistence type="predicted"/>
<protein>
    <submittedName>
        <fullName evidence="2">Uncharacterized protein</fullName>
    </submittedName>
</protein>
<gene>
    <name evidence="2" type="ORF">HS088_TW07G01370</name>
</gene>
<name>A0A7J7DHE6_TRIWF</name>